<dbReference type="InterPro" id="IPR011043">
    <property type="entry name" value="Gal_Oxase/kelch_b-propeller"/>
</dbReference>
<dbReference type="GO" id="GO:0032874">
    <property type="term" value="P:positive regulation of stress-activated MAPK cascade"/>
    <property type="evidence" value="ECO:0007669"/>
    <property type="project" value="TreeGrafter"/>
</dbReference>
<dbReference type="AlphaFoldDB" id="A0A8B7NX87"/>
<keyword evidence="1" id="KW-0880">Kelch repeat</keyword>
<evidence type="ECO:0000256" key="3">
    <source>
        <dbReference type="ARBA" id="ARBA00038487"/>
    </source>
</evidence>
<dbReference type="InterPro" id="IPR015915">
    <property type="entry name" value="Kelch-typ_b-propeller"/>
</dbReference>
<evidence type="ECO:0000256" key="4">
    <source>
        <dbReference type="ARBA" id="ARBA00041041"/>
    </source>
</evidence>
<gene>
    <name evidence="6" type="primary">LOC108674938</name>
</gene>
<dbReference type="SUPFAM" id="SSF50965">
    <property type="entry name" value="Galactose oxidase, central domain"/>
    <property type="match status" value="1"/>
</dbReference>
<name>A0A8B7NX87_HYAAZ</name>
<keyword evidence="5" id="KW-1185">Reference proteome</keyword>
<reference evidence="6" key="1">
    <citation type="submission" date="2025-08" db="UniProtKB">
        <authorList>
            <consortium name="RefSeq"/>
        </authorList>
    </citation>
    <scope>IDENTIFICATION</scope>
    <source>
        <tissue evidence="6">Whole organism</tissue>
    </source>
</reference>
<accession>A0A8B7NX87</accession>
<dbReference type="KEGG" id="hazt:108674938"/>
<dbReference type="Pfam" id="PF01344">
    <property type="entry name" value="Kelch_1"/>
    <property type="match status" value="1"/>
</dbReference>
<dbReference type="GeneID" id="108674938"/>
<dbReference type="OrthoDB" id="7676067at2759"/>
<proteinExistence type="inferred from homology"/>
<dbReference type="InterPro" id="IPR052125">
    <property type="entry name" value="KLHDC10"/>
</dbReference>
<dbReference type="RefSeq" id="XP_018018414.1">
    <property type="nucleotide sequence ID" value="XM_018162925.2"/>
</dbReference>
<evidence type="ECO:0000313" key="6">
    <source>
        <dbReference type="RefSeq" id="XP_018018414.1"/>
    </source>
</evidence>
<dbReference type="CTD" id="37121"/>
<keyword evidence="2" id="KW-0677">Repeat</keyword>
<protein>
    <recommendedName>
        <fullName evidence="4">Kelch domain-containing protein 10</fullName>
    </recommendedName>
</protein>
<dbReference type="PANTHER" id="PTHR46428">
    <property type="entry name" value="KELCH DOMAIN-CONTAINING PROTEIN 10"/>
    <property type="match status" value="1"/>
</dbReference>
<dbReference type="Proteomes" id="UP000694843">
    <property type="component" value="Unplaced"/>
</dbReference>
<dbReference type="SUPFAM" id="SSF117281">
    <property type="entry name" value="Kelch motif"/>
    <property type="match status" value="1"/>
</dbReference>
<evidence type="ECO:0000256" key="1">
    <source>
        <dbReference type="ARBA" id="ARBA00022441"/>
    </source>
</evidence>
<dbReference type="InterPro" id="IPR006652">
    <property type="entry name" value="Kelch_1"/>
</dbReference>
<dbReference type="Pfam" id="PF24681">
    <property type="entry name" value="Kelch_KLHDC2_KLHL20_DRC7"/>
    <property type="match status" value="1"/>
</dbReference>
<organism evidence="5 6">
    <name type="scientific">Hyalella azteca</name>
    <name type="common">Amphipod</name>
    <dbReference type="NCBI Taxonomy" id="294128"/>
    <lineage>
        <taxon>Eukaryota</taxon>
        <taxon>Metazoa</taxon>
        <taxon>Ecdysozoa</taxon>
        <taxon>Arthropoda</taxon>
        <taxon>Crustacea</taxon>
        <taxon>Multicrustacea</taxon>
        <taxon>Malacostraca</taxon>
        <taxon>Eumalacostraca</taxon>
        <taxon>Peracarida</taxon>
        <taxon>Amphipoda</taxon>
        <taxon>Senticaudata</taxon>
        <taxon>Talitrida</taxon>
        <taxon>Talitroidea</taxon>
        <taxon>Hyalellidae</taxon>
        <taxon>Hyalella</taxon>
    </lineage>
</organism>
<evidence type="ECO:0000256" key="2">
    <source>
        <dbReference type="ARBA" id="ARBA00022737"/>
    </source>
</evidence>
<dbReference type="Gene3D" id="2.120.10.80">
    <property type="entry name" value="Kelch-type beta propeller"/>
    <property type="match status" value="2"/>
</dbReference>
<dbReference type="PANTHER" id="PTHR46428:SF1">
    <property type="entry name" value="KELCH DOMAIN-CONTAINING PROTEIN 10"/>
    <property type="match status" value="1"/>
</dbReference>
<evidence type="ECO:0000313" key="5">
    <source>
        <dbReference type="Proteomes" id="UP000694843"/>
    </source>
</evidence>
<dbReference type="OMA" id="DSTHLYV"/>
<sequence>MDLNCPNLREEKSSLFGITPFKTTLVCSSSPPVQTLDKEDKVPLPRSGHRMVCVDRRLFILGGYNPNLEDNCDPFWQLTKPLFAELWRFNTVTDTWTKMFQCHMEKSDGLVSFGCAVSGFSMFHLGGTGVPFGESSHNCLRVCDLQTGAWEKVETAGASPLSCYGQAVTLDDNELYVVGGTTGYEYNMDVHKINVVDRVWEQLYQTSADHHLPMTRYRHEIILHGENLLVFGGGQKEATAPLDRLPAFSLTALRWHQVVATEPDPATNTYPLPRKCHVTVQHENYVYIHGGCNEHISYGDMWRLDLRTLLWQELPHAATSPRHFHAASLTQEGCLYLHGGVLANTESSAERSGDLLKCWLTVPSLHRMSWDALRHYFPHIVRLTPLQLYHLGVPNIDIRDSDLETPQPEHPCSSLHQNVLEFMSNRELLVEGGRDVELRRRLVVMRIENVDLRDVGIQAEDEDDHLNWE</sequence>
<comment type="similarity">
    <text evidence="3">Belongs to the KLHDC10 family.</text>
</comment>